<proteinExistence type="predicted"/>
<feature type="region of interest" description="Disordered" evidence="1">
    <location>
        <begin position="31"/>
        <end position="85"/>
    </location>
</feature>
<protein>
    <submittedName>
        <fullName evidence="3">Uncharacterized protein</fullName>
    </submittedName>
</protein>
<dbReference type="OrthoDB" id="384965at2759"/>
<keyword evidence="2" id="KW-1133">Transmembrane helix</keyword>
<evidence type="ECO:0000313" key="3">
    <source>
        <dbReference type="EMBL" id="SCN61979.1"/>
    </source>
</evidence>
<feature type="transmembrane region" description="Helical" evidence="2">
    <location>
        <begin position="2229"/>
        <end position="2248"/>
    </location>
</feature>
<accession>A0A1D3S0D9</accession>
<dbReference type="Proteomes" id="UP000195879">
    <property type="component" value="Chromosome 12"/>
</dbReference>
<gene>
    <name evidence="3" type="ORF">PCHDK_000324900</name>
</gene>
<evidence type="ECO:0000256" key="2">
    <source>
        <dbReference type="SAM" id="Phobius"/>
    </source>
</evidence>
<keyword evidence="2" id="KW-0812">Transmembrane</keyword>
<dbReference type="EMBL" id="LT608206">
    <property type="protein sequence ID" value="SCN61979.1"/>
    <property type="molecule type" value="Genomic_DNA"/>
</dbReference>
<feature type="compositionally biased region" description="Low complexity" evidence="1">
    <location>
        <begin position="58"/>
        <end position="85"/>
    </location>
</feature>
<organism evidence="3 4">
    <name type="scientific">Plasmodium chabaudi adami</name>
    <dbReference type="NCBI Taxonomy" id="5826"/>
    <lineage>
        <taxon>Eukaryota</taxon>
        <taxon>Sar</taxon>
        <taxon>Alveolata</taxon>
        <taxon>Apicomplexa</taxon>
        <taxon>Aconoidasida</taxon>
        <taxon>Haemosporida</taxon>
        <taxon>Plasmodiidae</taxon>
        <taxon>Plasmodium</taxon>
        <taxon>Plasmodium (Vinckeia)</taxon>
    </lineage>
</organism>
<feature type="region of interest" description="Disordered" evidence="1">
    <location>
        <begin position="1664"/>
        <end position="1684"/>
    </location>
</feature>
<feature type="compositionally biased region" description="Low complexity" evidence="1">
    <location>
        <begin position="40"/>
        <end position="51"/>
    </location>
</feature>
<name>A0A1D3S0D9_PLACE</name>
<keyword evidence="2" id="KW-0472">Membrane</keyword>
<feature type="transmembrane region" description="Helical" evidence="2">
    <location>
        <begin position="1827"/>
        <end position="1846"/>
    </location>
</feature>
<reference evidence="3 4" key="1">
    <citation type="submission" date="2016-08" db="EMBL/GenBank/DDBJ databases">
        <authorList>
            <consortium name="Pathogen Informatics"/>
        </authorList>
    </citation>
    <scope>NUCLEOTIDE SEQUENCE [LARGE SCALE GENOMIC DNA]</scope>
    <source>
        <strain evidence="3 4">DK</strain>
    </source>
</reference>
<feature type="transmembrane region" description="Helical" evidence="2">
    <location>
        <begin position="1805"/>
        <end position="1821"/>
    </location>
</feature>
<feature type="transmembrane region" description="Helical" evidence="2">
    <location>
        <begin position="1387"/>
        <end position="1407"/>
    </location>
</feature>
<evidence type="ECO:0000256" key="1">
    <source>
        <dbReference type="SAM" id="MobiDB-lite"/>
    </source>
</evidence>
<evidence type="ECO:0000313" key="4">
    <source>
        <dbReference type="Proteomes" id="UP000195879"/>
    </source>
</evidence>
<sequence>MNNNNNRKNYNNNFFNEYENDKKELYKKNPNDLTSRHVGNNNDNINNNAQNIEHKRNNNTSGNRNNYNNNRMYGSSNGPNKGNKNIPIKRNLINGKPNKSMEHIKNNIIRNKIIKNYNFASNTSSNNIYNNTVHKNEFRKNAENNQNPLIQQRPKSSHFDDNKKITQENKSVYNIHNINNSNLKNAGNDMVNANNNIYNNPDFFKKNDNSKKGLINNNPNVPLMERKDKNKKVYDYSQSSSFKGYSNLNKEKKNTTYFQTNESDTGLSQYSSASLYNKNNEQSYGNNVTKTLYNNKIVSSHIKFDNSQNENYNFGTETESRGLYSNKKSNDVYKNMSENMNNYGLQTNNNFNQKNDYLSGQTSENLNKNISNIDKADESLEKKIYQTISNNKEALDILSKYFKNINGNMDPATLNNIILECKNNKVLVNILNGIKEEMNNNSLDKLKNISHNKGGVYNVENVQHVKQLFKSADLDDIKNKWNMCIIKYKDKNVYNIFNNVENSLNANTKNVEIFKSPLFCNNNYHLSKNMFYNNYKIVLIHNVKYLLLENIFSFKVGSEKKSNSNASAENADNNKTNVNEPNSPFPTISYADSSFDNFCLFFNNYYQISEWYRNKLFFFLVYKIIIMDEEEEEYHSYYSIFLKILDKNTFVFFLSVLINIMKNYSLKLKYMINVIERLLPVLAKKKEQKKKNLKNSQNKNNSIPNSYTGSSTKKYILFNILYFKLLRLLFYKIENYYIQKKHLLLLFLRYIKNFLLNICNSTIIIQYLFIKCIDLMNKYNNQQYILIKTISMEILLQLWNNEFLKLSILKMGKSIIRFIIFISNVEYVNKNIFPFIISSIETPNQTDAYNYISSSIQNNKYYKQKKKRLKHFLYYFKHHNVLSLYHDDEQINKTTISFEENIEDAKVGSPINIEQNAIYGNTLFDLILQIKGSFNYFNVLISKKEKVCLDFLFNMKNLNPNFHFHLFYETFIQSNLSNLVNENKLVYYFEWVLTKDRLKRCENNEEDKQNDSSLGIKIKGITSLNGGLKEEGNSTSLQNKRRNNFIENENNFAKKVKHTDVVSDNYDSCIMNDENEIDENLSNYYEGVENKNWNKQANEKVMYCLYELFKKNDGILSKIYCSHIKLSFFFNIFFYKSNEMSRILSSSLSTYSRKYKNFKRDNQKIIKFMNINNITHFLIVKFLLKYVGKIKCNDDSTNVKDIKNNEMTSNLDNDIFACYKILEHSLKTDISNTNSFLNYINKIILHLYEKKRENIVLSLIISFSIYNFISYIEGGDNKKVVIENMEELKLADIVNGIYQHCLIGQLLKGNNYFIDNETSVINLDDIYNYELTNHMKMIPKNINKEIFDLVNYKKYIFQKGNYKKIEAIKISKKNMINNLYTSEILNYIYYNVLYIVIHLIMNIRFYYTIFFNTYKKNIYQFSKKRCFIFKSEDKGKYTIKTSDYDTQSLEDNPDFDNFLSQTRQTHKKDIANSDDKYIFLKFQRENDHNYVEKKKIIIKYYKSVKKNIIKNLKQYILVNNSHNYVKGFMQDSLYFNILLAFYKSPICMQGLSFCLCSNSGISTEFDFNLKTLSQINDLFSFVHQVNKIVYLVVHKGLSIHKEIVCTLNNCMLDNDSIDCNKFCFEFVFYEIVTTSYSLNKHTKCDTVNDESNCNNDETKERDINCHGTYTSDNNEGDENRDGVEPKMNNSNVCTSPRFGKNSNWLFRFSYKNDKKKADIKKPAYFNELLDYIVYSVNNSYKKERTLFWSEFFYSLKNYGIINFQIFFYLCSMLKMVRNVESELRDEIKNKQVAILKRKIKIVEKIYILYLFKIGFILNMSIYETFDFLFSIITIIFNYNFFSFYMIKKVYKIDKDKESIAKSFASYIEKETENIIYNYDQTIFIEAIKYINDSIFLRKSIKNLVLKSYSYINIIMHILPLKNIIIDMNNITYIQINNDKNNKIDTLLEQYKVHKFDNRMNNLDDECNKDDHETYEESMCSEKFSSSSNDEFEKFDNSLEYFSSHLNYSNTNAKRLNSLENDQINNIKKMWIFKIFKNFYSQSFTFHKNKTEDENFYENKKKLIYFFFPKCAKKGKGTLNSCNPILDTQIYELRKRLSKDNNFRSMSRQALLLKWMCLRLFILHKYKYKTMNNSQIFNYIYKKLNLIYEEEKLIRFNSPSDANIISLGNPNLRYIFHIFLSHINNNLIYLINKCIKIFKNEGGAYIGKNTSEQNGINKKKQKMKKKKKNTAIDCMNFYSTNFLLAFYPYLIKSRISYDIFFNLFKIYFSLYLINKHNNRLSIQSPIYIILLIFSHQIKINKYVLFSYITTVVNFMHSTPLSDIFCLDSLTHHIVIDNIRDSIEYFMKTVTQENGTFDDVTISYDANSISLFYHMLLSNF</sequence>